<dbReference type="AlphaFoldDB" id="A0A0U4Y2F7"/>
<dbReference type="KEGG" id="aui:APT62_09230"/>
<proteinExistence type="predicted"/>
<organism evidence="1 2">
    <name type="scientific">Aerococcus urinaeequi</name>
    <dbReference type="NCBI Taxonomy" id="51665"/>
    <lineage>
        <taxon>Bacteria</taxon>
        <taxon>Bacillati</taxon>
        <taxon>Bacillota</taxon>
        <taxon>Bacilli</taxon>
        <taxon>Lactobacillales</taxon>
        <taxon>Aerococcaceae</taxon>
        <taxon>Aerococcus</taxon>
    </lineage>
</organism>
<protein>
    <submittedName>
        <fullName evidence="1">Uncharacterized protein</fullName>
    </submittedName>
</protein>
<dbReference type="Proteomes" id="UP000595091">
    <property type="component" value="Chromosome"/>
</dbReference>
<reference evidence="1 2" key="1">
    <citation type="submission" date="2020-10" db="EMBL/GenBank/DDBJ databases">
        <title>Plasmid carrying two tetracycline resistance determinant.</title>
        <authorList>
            <person name="Yang Q."/>
        </authorList>
    </citation>
    <scope>NUCLEOTIDE SEQUENCE [LARGE SCALE GENOMIC DNA]</scope>
    <source>
        <strain evidence="1 2">T43</strain>
    </source>
</reference>
<dbReference type="EMBL" id="CP063065">
    <property type="protein sequence ID" value="QOQ79214.1"/>
    <property type="molecule type" value="Genomic_DNA"/>
</dbReference>
<sequence>MSRYLVGTIFAILCILVNVYIVWKGQTPEGMTAAQQARLKVVGGVLLLLAFVALTFGEALGLQ</sequence>
<evidence type="ECO:0000313" key="2">
    <source>
        <dbReference type="Proteomes" id="UP000595091"/>
    </source>
</evidence>
<evidence type="ECO:0000313" key="1">
    <source>
        <dbReference type="EMBL" id="QOQ79214.1"/>
    </source>
</evidence>
<gene>
    <name evidence="1" type="ORF">IMX20_00335</name>
</gene>
<name>A0A0U4Y2F7_9LACT</name>
<dbReference type="RefSeq" id="WP_059349321.1">
    <property type="nucleotide sequence ID" value="NZ_CP013988.1"/>
</dbReference>
<dbReference type="OrthoDB" id="2135908at2"/>
<accession>A0A0U4Y2F7</accession>